<dbReference type="RefSeq" id="WP_130454710.1">
    <property type="nucleotide sequence ID" value="NZ_QYAG01000002.1"/>
</dbReference>
<keyword evidence="2" id="KW-1185">Reference proteome</keyword>
<evidence type="ECO:0000313" key="2">
    <source>
        <dbReference type="Proteomes" id="UP000291832"/>
    </source>
</evidence>
<dbReference type="EMBL" id="SHKI01000006">
    <property type="protein sequence ID" value="RZT62842.1"/>
    <property type="molecule type" value="Genomic_DNA"/>
</dbReference>
<proteinExistence type="predicted"/>
<dbReference type="AlphaFoldDB" id="A0A4Q7TTH7"/>
<organism evidence="1 2">
    <name type="scientific">Leucobacter luti</name>
    <dbReference type="NCBI Taxonomy" id="340320"/>
    <lineage>
        <taxon>Bacteria</taxon>
        <taxon>Bacillati</taxon>
        <taxon>Actinomycetota</taxon>
        <taxon>Actinomycetes</taxon>
        <taxon>Micrococcales</taxon>
        <taxon>Microbacteriaceae</taxon>
        <taxon>Leucobacter</taxon>
    </lineage>
</organism>
<name>A0A4Q7TTH7_9MICO</name>
<comment type="caution">
    <text evidence="1">The sequence shown here is derived from an EMBL/GenBank/DDBJ whole genome shotgun (WGS) entry which is preliminary data.</text>
</comment>
<gene>
    <name evidence="1" type="ORF">EV139_2548</name>
</gene>
<dbReference type="Proteomes" id="UP000291832">
    <property type="component" value="Unassembled WGS sequence"/>
</dbReference>
<sequence length="103" mass="10879">MSAAIAGPRHTAAPAQLGGSLEGDFVLLASSLEETRELLIEAKLDPIGSTVRARIDSLAHACEGLTRRIRAAATSSEPLPQAQLLLLMLEIDEVCRATSRLCA</sequence>
<evidence type="ECO:0000313" key="1">
    <source>
        <dbReference type="EMBL" id="RZT62842.1"/>
    </source>
</evidence>
<protein>
    <submittedName>
        <fullName evidence="1">Uncharacterized protein</fullName>
    </submittedName>
</protein>
<accession>A0A4Q7TTH7</accession>
<reference evidence="1 2" key="1">
    <citation type="journal article" date="2015" name="Stand. Genomic Sci.">
        <title>Genomic Encyclopedia of Bacterial and Archaeal Type Strains, Phase III: the genomes of soil and plant-associated and newly described type strains.</title>
        <authorList>
            <person name="Whitman W.B."/>
            <person name="Woyke T."/>
            <person name="Klenk H.P."/>
            <person name="Zhou Y."/>
            <person name="Lilburn T.G."/>
            <person name="Beck B.J."/>
            <person name="De Vos P."/>
            <person name="Vandamme P."/>
            <person name="Eisen J.A."/>
            <person name="Garrity G."/>
            <person name="Hugenholtz P."/>
            <person name="Kyrpides N.C."/>
        </authorList>
    </citation>
    <scope>NUCLEOTIDE SEQUENCE [LARGE SCALE GENOMIC DNA]</scope>
    <source>
        <strain evidence="1 2">RF6</strain>
    </source>
</reference>